<dbReference type="Proteomes" id="UP000824998">
    <property type="component" value="Unassembled WGS sequence"/>
</dbReference>
<name>A0A9P7YSY9_9HELO</name>
<dbReference type="InterPro" id="IPR052897">
    <property type="entry name" value="Sec-Metab_Biosynth_Hydrolase"/>
</dbReference>
<evidence type="ECO:0000313" key="2">
    <source>
        <dbReference type="EMBL" id="KAG9239359.1"/>
    </source>
</evidence>
<dbReference type="InterPro" id="IPR029058">
    <property type="entry name" value="AB_hydrolase_fold"/>
</dbReference>
<proteinExistence type="predicted"/>
<dbReference type="PANTHER" id="PTHR37017:SF11">
    <property type="entry name" value="ESTERASE_LIPASE_THIOESTERASE DOMAIN-CONTAINING PROTEIN"/>
    <property type="match status" value="1"/>
</dbReference>
<protein>
    <recommendedName>
        <fullName evidence="1">AB hydrolase-1 domain-containing protein</fullName>
    </recommendedName>
</protein>
<evidence type="ECO:0000313" key="3">
    <source>
        <dbReference type="Proteomes" id="UP000824998"/>
    </source>
</evidence>
<sequence length="245" mass="26996">MSKPIFVCVPGASHPAIIYDPIKASLALHGYTAIPVQLPSIGGIVPNYDFTEDVVVIRHIISRCIESGLDVIVVLHGWSGVVGGEALQGLGKAERTRRGLRGGVVRIVFIMAWIVKEGFQGAQRGDCSNMFPHLQADLQTGTATPIPTLSMETLFSDMAPQQANFWTSRLQPQSLGVFWSTTTYAAWRHIPTTYVYCDQDRSVTVEYAEMMVQTAKDSIPNMIDCEERCEEGGHEVMITRVSVRP</sequence>
<keyword evidence="3" id="KW-1185">Reference proteome</keyword>
<comment type="caution">
    <text evidence="2">The sequence shown here is derived from an EMBL/GenBank/DDBJ whole genome shotgun (WGS) entry which is preliminary data.</text>
</comment>
<accession>A0A9P7YSY9</accession>
<organism evidence="2 3">
    <name type="scientific">Amylocarpus encephaloides</name>
    <dbReference type="NCBI Taxonomy" id="45428"/>
    <lineage>
        <taxon>Eukaryota</taxon>
        <taxon>Fungi</taxon>
        <taxon>Dikarya</taxon>
        <taxon>Ascomycota</taxon>
        <taxon>Pezizomycotina</taxon>
        <taxon>Leotiomycetes</taxon>
        <taxon>Helotiales</taxon>
        <taxon>Helotiales incertae sedis</taxon>
        <taxon>Amylocarpus</taxon>
    </lineage>
</organism>
<gene>
    <name evidence="2" type="ORF">BJ875DRAFT_501418</name>
</gene>
<feature type="domain" description="AB hydrolase-1" evidence="1">
    <location>
        <begin position="6"/>
        <end position="237"/>
    </location>
</feature>
<dbReference type="OrthoDB" id="1263307at2759"/>
<dbReference type="InterPro" id="IPR000073">
    <property type="entry name" value="AB_hydrolase_1"/>
</dbReference>
<dbReference type="EMBL" id="MU251359">
    <property type="protein sequence ID" value="KAG9239359.1"/>
    <property type="molecule type" value="Genomic_DNA"/>
</dbReference>
<dbReference type="AlphaFoldDB" id="A0A9P7YSY9"/>
<dbReference type="Gene3D" id="3.40.50.1820">
    <property type="entry name" value="alpha/beta hydrolase"/>
    <property type="match status" value="1"/>
</dbReference>
<dbReference type="SUPFAM" id="SSF53474">
    <property type="entry name" value="alpha/beta-Hydrolases"/>
    <property type="match status" value="1"/>
</dbReference>
<evidence type="ECO:0000259" key="1">
    <source>
        <dbReference type="Pfam" id="PF12697"/>
    </source>
</evidence>
<dbReference type="Pfam" id="PF12697">
    <property type="entry name" value="Abhydrolase_6"/>
    <property type="match status" value="1"/>
</dbReference>
<dbReference type="PANTHER" id="PTHR37017">
    <property type="entry name" value="AB HYDROLASE-1 DOMAIN-CONTAINING PROTEIN-RELATED"/>
    <property type="match status" value="1"/>
</dbReference>
<reference evidence="2" key="1">
    <citation type="journal article" date="2021" name="IMA Fungus">
        <title>Genomic characterization of three marine fungi, including Emericellopsis atlantica sp. nov. with signatures of a generalist lifestyle and marine biomass degradation.</title>
        <authorList>
            <person name="Hagestad O.C."/>
            <person name="Hou L."/>
            <person name="Andersen J.H."/>
            <person name="Hansen E.H."/>
            <person name="Altermark B."/>
            <person name="Li C."/>
            <person name="Kuhnert E."/>
            <person name="Cox R.J."/>
            <person name="Crous P.W."/>
            <person name="Spatafora J.W."/>
            <person name="Lail K."/>
            <person name="Amirebrahimi M."/>
            <person name="Lipzen A."/>
            <person name="Pangilinan J."/>
            <person name="Andreopoulos W."/>
            <person name="Hayes R.D."/>
            <person name="Ng V."/>
            <person name="Grigoriev I.V."/>
            <person name="Jackson S.A."/>
            <person name="Sutton T.D.S."/>
            <person name="Dobson A.D.W."/>
            <person name="Rama T."/>
        </authorList>
    </citation>
    <scope>NUCLEOTIDE SEQUENCE</scope>
    <source>
        <strain evidence="2">TRa018bII</strain>
    </source>
</reference>